<evidence type="ECO:0000256" key="2">
    <source>
        <dbReference type="SAM" id="Phobius"/>
    </source>
</evidence>
<keyword evidence="3" id="KW-0732">Signal</keyword>
<feature type="transmembrane region" description="Helical" evidence="2">
    <location>
        <begin position="203"/>
        <end position="226"/>
    </location>
</feature>
<organism evidence="4 5">
    <name type="scientific">Basidiobolus ranarum</name>
    <dbReference type="NCBI Taxonomy" id="34480"/>
    <lineage>
        <taxon>Eukaryota</taxon>
        <taxon>Fungi</taxon>
        <taxon>Fungi incertae sedis</taxon>
        <taxon>Zoopagomycota</taxon>
        <taxon>Entomophthoromycotina</taxon>
        <taxon>Basidiobolomycetes</taxon>
        <taxon>Basidiobolales</taxon>
        <taxon>Basidiobolaceae</taxon>
        <taxon>Basidiobolus</taxon>
    </lineage>
</organism>
<protein>
    <submittedName>
        <fullName evidence="4">Uncharacterized protein</fullName>
    </submittedName>
</protein>
<keyword evidence="5" id="KW-1185">Reference proteome</keyword>
<keyword evidence="2" id="KW-0812">Transmembrane</keyword>
<feature type="signal peptide" evidence="3">
    <location>
        <begin position="1"/>
        <end position="22"/>
    </location>
</feature>
<dbReference type="Proteomes" id="UP001479436">
    <property type="component" value="Unassembled WGS sequence"/>
</dbReference>
<dbReference type="EMBL" id="JASJQH010000485">
    <property type="protein sequence ID" value="KAK9764141.1"/>
    <property type="molecule type" value="Genomic_DNA"/>
</dbReference>
<feature type="region of interest" description="Disordered" evidence="1">
    <location>
        <begin position="241"/>
        <end position="273"/>
    </location>
</feature>
<evidence type="ECO:0000313" key="4">
    <source>
        <dbReference type="EMBL" id="KAK9764141.1"/>
    </source>
</evidence>
<feature type="compositionally biased region" description="Basic and acidic residues" evidence="1">
    <location>
        <begin position="241"/>
        <end position="251"/>
    </location>
</feature>
<comment type="caution">
    <text evidence="4">The sequence shown here is derived from an EMBL/GenBank/DDBJ whole genome shotgun (WGS) entry which is preliminary data.</text>
</comment>
<name>A0ABR2WRT0_9FUNG</name>
<evidence type="ECO:0000256" key="3">
    <source>
        <dbReference type="SAM" id="SignalP"/>
    </source>
</evidence>
<proteinExistence type="predicted"/>
<keyword evidence="2" id="KW-1133">Transmembrane helix</keyword>
<evidence type="ECO:0000313" key="5">
    <source>
        <dbReference type="Proteomes" id="UP001479436"/>
    </source>
</evidence>
<accession>A0ABR2WRT0</accession>
<gene>
    <name evidence="4" type="ORF">K7432_008603</name>
</gene>
<keyword evidence="2" id="KW-0472">Membrane</keyword>
<feature type="chain" id="PRO_5046773639" evidence="3">
    <location>
        <begin position="23"/>
        <end position="273"/>
    </location>
</feature>
<reference evidence="4 5" key="1">
    <citation type="submission" date="2023-04" db="EMBL/GenBank/DDBJ databases">
        <title>Genome of Basidiobolus ranarum AG-B5.</title>
        <authorList>
            <person name="Stajich J.E."/>
            <person name="Carter-House D."/>
            <person name="Gryganskyi A."/>
        </authorList>
    </citation>
    <scope>NUCLEOTIDE SEQUENCE [LARGE SCALE GENOMIC DNA]</scope>
    <source>
        <strain evidence="4 5">AG-B5</strain>
    </source>
</reference>
<sequence length="273" mass="30240">MRSIALVGKGLWLVSIWSSVSALNIGDTCVPNNNVQIHEKGPCQNYTLACDPTYTVCQLKGCKFNESPFGWPLEWQMPPSCNTDLEYCPNDQLKCEPKIKTGDVCATGRDDSCAEKESVCLGQRCTLKNIPLNQPCNLDNTTVDSISRDNCGKGTFCSNPGLLCVVSYSNGAKCVEDRQCLSNNCLNSKSICSDGEDYNHFPIWGYILIGIGILATISALILILYLRRRRRNAEYKKAFQENDQIEPKSNNHDALTSSDPNEFVTIIPEPRPA</sequence>
<evidence type="ECO:0000256" key="1">
    <source>
        <dbReference type="SAM" id="MobiDB-lite"/>
    </source>
</evidence>